<dbReference type="SUPFAM" id="SSF81653">
    <property type="entry name" value="Calcium ATPase, transduction domain A"/>
    <property type="match status" value="1"/>
</dbReference>
<dbReference type="Pfam" id="PF16209">
    <property type="entry name" value="PhoLip_ATPase_N"/>
    <property type="match status" value="1"/>
</dbReference>
<evidence type="ECO:0000256" key="1">
    <source>
        <dbReference type="ARBA" id="ARBA00004141"/>
    </source>
</evidence>
<dbReference type="GO" id="GO:0140326">
    <property type="term" value="F:ATPase-coupled intramembrane lipid transporter activity"/>
    <property type="evidence" value="ECO:0007669"/>
    <property type="project" value="TreeGrafter"/>
</dbReference>
<dbReference type="SUPFAM" id="SSF81665">
    <property type="entry name" value="Calcium ATPase, transmembrane domain M"/>
    <property type="match status" value="1"/>
</dbReference>
<protein>
    <recommendedName>
        <fullName evidence="2">P-type ATPase N-terminal domain-containing protein</fullName>
    </recommendedName>
</protein>
<dbReference type="Ensembl" id="ENSCCNT00000035031.1">
    <property type="protein sequence ID" value="ENSCCNP00000027688.1"/>
    <property type="gene ID" value="ENSCCNG00000026758.1"/>
</dbReference>
<comment type="subcellular location">
    <subcellularLocation>
        <location evidence="1">Membrane</location>
        <topology evidence="1">Multi-pass membrane protein</topology>
    </subcellularLocation>
</comment>
<dbReference type="InterPro" id="IPR008250">
    <property type="entry name" value="ATPase_P-typ_transduc_dom_A_sf"/>
</dbReference>
<proteinExistence type="predicted"/>
<accession>A0A8C0XFE2</accession>
<dbReference type="InterPro" id="IPR032631">
    <property type="entry name" value="P-type_ATPase_N"/>
</dbReference>
<reference evidence="3" key="1">
    <citation type="submission" date="2023-09" db="UniProtKB">
        <authorList>
            <consortium name="Ensembl"/>
        </authorList>
    </citation>
    <scope>IDENTIFICATION</scope>
</reference>
<dbReference type="InterPro" id="IPR023298">
    <property type="entry name" value="ATPase_P-typ_TM_dom_sf"/>
</dbReference>
<organism evidence="3">
    <name type="scientific">Castor canadensis</name>
    <name type="common">American beaver</name>
    <dbReference type="NCBI Taxonomy" id="51338"/>
    <lineage>
        <taxon>Eukaryota</taxon>
        <taxon>Metazoa</taxon>
        <taxon>Chordata</taxon>
        <taxon>Craniata</taxon>
        <taxon>Vertebrata</taxon>
        <taxon>Euteleostomi</taxon>
        <taxon>Mammalia</taxon>
        <taxon>Eutheria</taxon>
        <taxon>Euarchontoglires</taxon>
        <taxon>Glires</taxon>
        <taxon>Rodentia</taxon>
        <taxon>Castorimorpha</taxon>
        <taxon>Castoridae</taxon>
        <taxon>Castor</taxon>
    </lineage>
</organism>
<evidence type="ECO:0000313" key="3">
    <source>
        <dbReference type="Ensembl" id="ENSCCNP00000027688.1"/>
    </source>
</evidence>
<dbReference type="Gene3D" id="2.70.150.10">
    <property type="entry name" value="Calcium-transporting ATPase, cytoplasmic transduction domain A"/>
    <property type="match status" value="1"/>
</dbReference>
<evidence type="ECO:0000259" key="2">
    <source>
        <dbReference type="Pfam" id="PF16209"/>
    </source>
</evidence>
<dbReference type="PANTHER" id="PTHR24092">
    <property type="entry name" value="PROBABLE PHOSPHOLIPID-TRANSPORTING ATPASE"/>
    <property type="match status" value="1"/>
</dbReference>
<name>A0A8C0XFE2_CASCN</name>
<sequence length="194" mass="22276">MFAFSTVCVLELKSQIAFSMNETVDTRGITHAYYERFSGTYVNNRIRTTKYTLLNFVPRNLFEQFHRAANLYFLFLVVLNWVPLVEAFQKEITMLPLVVVLTIIAIKDGLEDYRKYKIDKQINNLVTKVYRSSSFPEGGIVNVTVGDFIRLSCNEIIPADMILLFSTDPDGICHIETSGLDGESNLKQSHIFWN</sequence>
<dbReference type="AlphaFoldDB" id="A0A8C0XFE2"/>
<feature type="domain" description="P-type ATPase N-terminal" evidence="2">
    <location>
        <begin position="39"/>
        <end position="93"/>
    </location>
</feature>
<dbReference type="GO" id="GO:0005886">
    <property type="term" value="C:plasma membrane"/>
    <property type="evidence" value="ECO:0007669"/>
    <property type="project" value="TreeGrafter"/>
</dbReference>
<dbReference type="GO" id="GO:0045332">
    <property type="term" value="P:phospholipid translocation"/>
    <property type="evidence" value="ECO:0007669"/>
    <property type="project" value="TreeGrafter"/>
</dbReference>
<dbReference type="PANTHER" id="PTHR24092:SF84">
    <property type="entry name" value="PHOSPHOLIPID-TRANSPORTING ATPASE VD"/>
    <property type="match status" value="1"/>
</dbReference>